<comment type="caution">
    <text evidence="1">The sequence shown here is derived from an EMBL/GenBank/DDBJ whole genome shotgun (WGS) entry which is preliminary data.</text>
</comment>
<dbReference type="AlphaFoldDB" id="A0A4Z2HJU8"/>
<reference evidence="1 2" key="1">
    <citation type="submission" date="2019-03" db="EMBL/GenBank/DDBJ databases">
        <title>First draft genome of Liparis tanakae, snailfish: a comprehensive survey of snailfish specific genes.</title>
        <authorList>
            <person name="Kim W."/>
            <person name="Song I."/>
            <person name="Jeong J.-H."/>
            <person name="Kim D."/>
            <person name="Kim S."/>
            <person name="Ryu S."/>
            <person name="Song J.Y."/>
            <person name="Lee S.K."/>
        </authorList>
    </citation>
    <scope>NUCLEOTIDE SEQUENCE [LARGE SCALE GENOMIC DNA]</scope>
    <source>
        <tissue evidence="1">Muscle</tissue>
    </source>
</reference>
<accession>A0A4Z2HJU8</accession>
<keyword evidence="2" id="KW-1185">Reference proteome</keyword>
<evidence type="ECO:0000313" key="2">
    <source>
        <dbReference type="Proteomes" id="UP000314294"/>
    </source>
</evidence>
<organism evidence="1 2">
    <name type="scientific">Liparis tanakae</name>
    <name type="common">Tanaka's snailfish</name>
    <dbReference type="NCBI Taxonomy" id="230148"/>
    <lineage>
        <taxon>Eukaryota</taxon>
        <taxon>Metazoa</taxon>
        <taxon>Chordata</taxon>
        <taxon>Craniata</taxon>
        <taxon>Vertebrata</taxon>
        <taxon>Euteleostomi</taxon>
        <taxon>Actinopterygii</taxon>
        <taxon>Neopterygii</taxon>
        <taxon>Teleostei</taxon>
        <taxon>Neoteleostei</taxon>
        <taxon>Acanthomorphata</taxon>
        <taxon>Eupercaria</taxon>
        <taxon>Perciformes</taxon>
        <taxon>Cottioidei</taxon>
        <taxon>Cottales</taxon>
        <taxon>Liparidae</taxon>
        <taxon>Liparis</taxon>
    </lineage>
</organism>
<sequence>MQPPLELLMAALDGQGFQTLLMTGYGALPTLGESMDRDSLLPPALSESLHIPPPWLAEAQGRNEA</sequence>
<dbReference type="Proteomes" id="UP000314294">
    <property type="component" value="Unassembled WGS sequence"/>
</dbReference>
<proteinExistence type="predicted"/>
<gene>
    <name evidence="1" type="ORF">EYF80_024641</name>
</gene>
<name>A0A4Z2HJU8_9TELE</name>
<dbReference type="EMBL" id="SRLO01000240">
    <property type="protein sequence ID" value="TNN65132.1"/>
    <property type="molecule type" value="Genomic_DNA"/>
</dbReference>
<protein>
    <submittedName>
        <fullName evidence="1">Uncharacterized protein</fullName>
    </submittedName>
</protein>
<evidence type="ECO:0000313" key="1">
    <source>
        <dbReference type="EMBL" id="TNN65132.1"/>
    </source>
</evidence>